<evidence type="ECO:0000259" key="2">
    <source>
        <dbReference type="Pfam" id="PF07859"/>
    </source>
</evidence>
<evidence type="ECO:0000313" key="3">
    <source>
        <dbReference type="EMBL" id="KAF4622515.1"/>
    </source>
</evidence>
<feature type="domain" description="Alpha/beta hydrolase fold-3" evidence="2">
    <location>
        <begin position="175"/>
        <end position="386"/>
    </location>
</feature>
<gene>
    <name evidence="3" type="ORF">D9613_009350</name>
</gene>
<dbReference type="Gene3D" id="3.40.50.1820">
    <property type="entry name" value="alpha/beta hydrolase"/>
    <property type="match status" value="1"/>
</dbReference>
<proteinExistence type="predicted"/>
<keyword evidence="4" id="KW-1185">Reference proteome</keyword>
<dbReference type="InterPro" id="IPR050300">
    <property type="entry name" value="GDXG_lipolytic_enzyme"/>
</dbReference>
<evidence type="ECO:0000256" key="1">
    <source>
        <dbReference type="ARBA" id="ARBA00022801"/>
    </source>
</evidence>
<dbReference type="InterPro" id="IPR029058">
    <property type="entry name" value="AB_hydrolase_fold"/>
</dbReference>
<dbReference type="Pfam" id="PF07859">
    <property type="entry name" value="Abhydrolase_3"/>
    <property type="match status" value="1"/>
</dbReference>
<dbReference type="GO" id="GO:0016787">
    <property type="term" value="F:hydrolase activity"/>
    <property type="evidence" value="ECO:0007669"/>
    <property type="project" value="UniProtKB-KW"/>
</dbReference>
<dbReference type="EMBL" id="JAACJL010000002">
    <property type="protein sequence ID" value="KAF4622515.1"/>
    <property type="molecule type" value="Genomic_DNA"/>
</dbReference>
<dbReference type="SUPFAM" id="SSF53474">
    <property type="entry name" value="alpha/beta-Hydrolases"/>
    <property type="match status" value="1"/>
</dbReference>
<name>A0A8H4VW40_9AGAR</name>
<reference evidence="3 4" key="1">
    <citation type="submission" date="2019-12" db="EMBL/GenBank/DDBJ databases">
        <authorList>
            <person name="Floudas D."/>
            <person name="Bentzer J."/>
            <person name="Ahren D."/>
            <person name="Johansson T."/>
            <person name="Persson P."/>
            <person name="Tunlid A."/>
        </authorList>
    </citation>
    <scope>NUCLEOTIDE SEQUENCE [LARGE SCALE GENOMIC DNA]</scope>
    <source>
        <strain evidence="3 4">CBS 102.39</strain>
    </source>
</reference>
<dbReference type="AlphaFoldDB" id="A0A8H4VW40"/>
<evidence type="ECO:0000313" key="4">
    <source>
        <dbReference type="Proteomes" id="UP000521872"/>
    </source>
</evidence>
<dbReference type="Proteomes" id="UP000521872">
    <property type="component" value="Unassembled WGS sequence"/>
</dbReference>
<comment type="caution">
    <text evidence="3">The sequence shown here is derived from an EMBL/GenBank/DDBJ whole genome shotgun (WGS) entry which is preliminary data.</text>
</comment>
<dbReference type="PANTHER" id="PTHR48081">
    <property type="entry name" value="AB HYDROLASE SUPERFAMILY PROTEIN C4A8.06C"/>
    <property type="match status" value="1"/>
</dbReference>
<protein>
    <recommendedName>
        <fullName evidence="2">Alpha/beta hydrolase fold-3 domain-containing protein</fullName>
    </recommendedName>
</protein>
<accession>A0A8H4VW40</accession>
<sequence>MYGIAQFVDLGERFRISDTNQPMVNANINTHDDIYMHGKSWKITEFESSPYLQRSAFNFYSMPLTTKPYGAVSFLDRIKTIFVLLPLPLVTVYRLVAARFLPCERRKSWKRVLTDTSFRYISSSLSVNQMQNMMGTTLGVYKEWTKKNGMPYLVDEIGEDARLMWFGERETENVILYIHGGVYCLPLQDFAASFWKYAVNAMKQNTGRKIGFVALNYSLTPTAYFPTQLKQTILALNHLLSLGVRPENIQVAGESAGGALVLQLLSHILHPVPDLPLLPKDIKLGGACIMSPWVSLTGNTGSHLENSDSDVLPAETWAYLGEHTLPALSDASRPYLQAIDAPEGWFKGVDRHVRRVLVTVGERECLRDDVLKVARKLETATDDAFLSVFVHVNGVHNDQYLDFMAGEKQLGDLTPQLIGWLEKGLH</sequence>
<organism evidence="3 4">
    <name type="scientific">Agrocybe pediades</name>
    <dbReference type="NCBI Taxonomy" id="84607"/>
    <lineage>
        <taxon>Eukaryota</taxon>
        <taxon>Fungi</taxon>
        <taxon>Dikarya</taxon>
        <taxon>Basidiomycota</taxon>
        <taxon>Agaricomycotina</taxon>
        <taxon>Agaricomycetes</taxon>
        <taxon>Agaricomycetidae</taxon>
        <taxon>Agaricales</taxon>
        <taxon>Agaricineae</taxon>
        <taxon>Strophariaceae</taxon>
        <taxon>Agrocybe</taxon>
    </lineage>
</organism>
<dbReference type="InterPro" id="IPR013094">
    <property type="entry name" value="AB_hydrolase_3"/>
</dbReference>
<keyword evidence="1" id="KW-0378">Hydrolase</keyword>
<dbReference type="PANTHER" id="PTHR48081:SF31">
    <property type="entry name" value="STERYL ACETYL HYDROLASE MUG81-RELATED"/>
    <property type="match status" value="1"/>
</dbReference>